<evidence type="ECO:0000256" key="1">
    <source>
        <dbReference type="ARBA" id="ARBA00022729"/>
    </source>
</evidence>
<dbReference type="InterPro" id="IPR010177">
    <property type="entry name" value="Paired_CXXCH_1"/>
</dbReference>
<dbReference type="InterPro" id="IPR036280">
    <property type="entry name" value="Multihaem_cyt_sf"/>
</dbReference>
<evidence type="ECO:0000313" key="6">
    <source>
        <dbReference type="Proteomes" id="UP000746690"/>
    </source>
</evidence>
<dbReference type="Gene3D" id="1.10.1130.10">
    <property type="entry name" value="Flavocytochrome C3, Chain A"/>
    <property type="match status" value="2"/>
</dbReference>
<feature type="repeat" description="TPR" evidence="2">
    <location>
        <begin position="605"/>
        <end position="638"/>
    </location>
</feature>
<accession>A0ABX1RVK8</accession>
<dbReference type="Pfam" id="PF09699">
    <property type="entry name" value="Paired_CXXCH_1"/>
    <property type="match status" value="1"/>
</dbReference>
<reference evidence="5 6" key="1">
    <citation type="submission" date="2020-04" db="EMBL/GenBank/DDBJ databases">
        <title>A Flavivirga sp. nov.</title>
        <authorList>
            <person name="Sun X."/>
        </authorList>
    </citation>
    <scope>NUCLEOTIDE SEQUENCE [LARGE SCALE GENOMIC DNA]</scope>
    <source>
        <strain evidence="5 6">Y03</strain>
    </source>
</reference>
<feature type="repeat" description="TPR" evidence="2">
    <location>
        <begin position="639"/>
        <end position="672"/>
    </location>
</feature>
<evidence type="ECO:0000259" key="3">
    <source>
        <dbReference type="Pfam" id="PF09699"/>
    </source>
</evidence>
<dbReference type="RefSeq" id="WP_169669515.1">
    <property type="nucleotide sequence ID" value="NZ_JABBHF010000001.1"/>
</dbReference>
<dbReference type="SMART" id="SM00028">
    <property type="entry name" value="TPR"/>
    <property type="match status" value="6"/>
</dbReference>
<feature type="domain" description="Cytochrome c-552/4" evidence="4">
    <location>
        <begin position="192"/>
        <end position="233"/>
    </location>
</feature>
<name>A0ABX1RVK8_9FLAO</name>
<dbReference type="Pfam" id="PF13424">
    <property type="entry name" value="TPR_12"/>
    <property type="match status" value="1"/>
</dbReference>
<dbReference type="InterPro" id="IPR019734">
    <property type="entry name" value="TPR_rpt"/>
</dbReference>
<keyword evidence="2" id="KW-0802">TPR repeat</keyword>
<organism evidence="5 6">
    <name type="scientific">Flavivirga algicola</name>
    <dbReference type="NCBI Taxonomy" id="2729136"/>
    <lineage>
        <taxon>Bacteria</taxon>
        <taxon>Pseudomonadati</taxon>
        <taxon>Bacteroidota</taxon>
        <taxon>Flavobacteriia</taxon>
        <taxon>Flavobacteriales</taxon>
        <taxon>Flavobacteriaceae</taxon>
        <taxon>Flavivirga</taxon>
    </lineage>
</organism>
<evidence type="ECO:0000259" key="4">
    <source>
        <dbReference type="Pfam" id="PF13435"/>
    </source>
</evidence>
<dbReference type="PROSITE" id="PS50005">
    <property type="entry name" value="TPR"/>
    <property type="match status" value="2"/>
</dbReference>
<dbReference type="CDD" id="cd08168">
    <property type="entry name" value="Cytochrom_C3"/>
    <property type="match status" value="1"/>
</dbReference>
<dbReference type="SUPFAM" id="SSF48452">
    <property type="entry name" value="TPR-like"/>
    <property type="match status" value="1"/>
</dbReference>
<feature type="domain" description="Cytochrome c-552/4" evidence="4">
    <location>
        <begin position="65"/>
        <end position="91"/>
    </location>
</feature>
<dbReference type="InterPro" id="IPR016024">
    <property type="entry name" value="ARM-type_fold"/>
</dbReference>
<dbReference type="Gene3D" id="1.25.40.10">
    <property type="entry name" value="Tetratricopeptide repeat domain"/>
    <property type="match status" value="2"/>
</dbReference>
<dbReference type="SUPFAM" id="SSF48371">
    <property type="entry name" value="ARM repeat"/>
    <property type="match status" value="1"/>
</dbReference>
<dbReference type="PANTHER" id="PTHR35038:SF8">
    <property type="entry name" value="C-TYPE POLYHEME CYTOCHROME OMCC"/>
    <property type="match status" value="1"/>
</dbReference>
<dbReference type="Proteomes" id="UP000746690">
    <property type="component" value="Unassembled WGS sequence"/>
</dbReference>
<dbReference type="EMBL" id="JABBHF010000001">
    <property type="protein sequence ID" value="NMH86254.1"/>
    <property type="molecule type" value="Genomic_DNA"/>
</dbReference>
<keyword evidence="1" id="KW-0732">Signal</keyword>
<sequence length="751" mass="86965">MTTKKYMMSVFKTINCQKISRFQKRINYLFIICLLVCACKKKQEYQPKSNIHLKTEHAKFVGKEACIECHKSEYDSWNHSHHQQAMKIADSTTILGDFNNKTFIHKGVKSTFFKRGNNFYVNTTDKNGDYHDYKIVYTFGVTPLQQYIVKFPDGAYQCLITAWDTEKNKWFHLQPNLELAHDEWINWTGGAMRWNTACADCHSTNLDKNFDSQTKTFNTTFNEINVSCEACHGPASNHVAFYKSSNKDAMPQKLYMGKSLASKSLIEKCARCHSRRSQITKKFDYKGHFLDHYSPSLLIDPIYELDGQIKDEDYVYGSFMQSKMYQNDVTCVDCHDVHSLKLKKTGNDLCLSCHEPKYNSESHHYHKANTAGAQCINCHMTGKIYMGNDYRRDHSFRVPRPDQTVKYGTPNACNECHKNKSAEWASKFIDSKYGTKRPDHFSNYLLEGYNGNHQALYTLLSQNKFPEIARATALYQYSNNPLSYNELNDIRKFLKDSSILVRHEAVRSFEKIRNQNYHADIEPLLKDSIRLVRIAAVKYFNSMGAHMSGNSNFDKAEKEFLESLDMSADFASGQHQIAVYNEMKGRTDLAIEAYKRSLEIDNRYNVSRMNLALLLYKQGNIQEAKDLYLKVIEIEPDYSNSYYMLGLLFNEIGDTKNALKYLAEACEKQPVNIRAFYNYALKLQAENLNQKSIEIINKALAIFPKNENLLYVKLIGEMNLKQRKDAYKTCSELIQLAPDNANYKQIFESLK</sequence>
<dbReference type="PANTHER" id="PTHR35038">
    <property type="entry name" value="DISSIMILATORY SULFITE REDUCTASE SIRA"/>
    <property type="match status" value="1"/>
</dbReference>
<dbReference type="InterPro" id="IPR023155">
    <property type="entry name" value="Cyt_c-552/4"/>
</dbReference>
<proteinExistence type="predicted"/>
<dbReference type="InterPro" id="IPR011990">
    <property type="entry name" value="TPR-like_helical_dom_sf"/>
</dbReference>
<dbReference type="SUPFAM" id="SSF48695">
    <property type="entry name" value="Multiheme cytochromes"/>
    <property type="match status" value="1"/>
</dbReference>
<protein>
    <submittedName>
        <fullName evidence="5">Tetratricopeptide repeat protein</fullName>
    </submittedName>
</protein>
<dbReference type="Pfam" id="PF13435">
    <property type="entry name" value="Cytochrome_C554"/>
    <property type="match status" value="2"/>
</dbReference>
<comment type="caution">
    <text evidence="5">The sequence shown here is derived from an EMBL/GenBank/DDBJ whole genome shotgun (WGS) entry which is preliminary data.</text>
</comment>
<keyword evidence="6" id="KW-1185">Reference proteome</keyword>
<feature type="domain" description="Doubled CXXCH motif" evidence="3">
    <location>
        <begin position="330"/>
        <end position="357"/>
    </location>
</feature>
<gene>
    <name evidence="5" type="ORF">HHX25_01940</name>
</gene>
<evidence type="ECO:0000313" key="5">
    <source>
        <dbReference type="EMBL" id="NMH86254.1"/>
    </source>
</evidence>
<evidence type="ECO:0000256" key="2">
    <source>
        <dbReference type="PROSITE-ProRule" id="PRU00339"/>
    </source>
</evidence>
<dbReference type="InterPro" id="IPR051829">
    <property type="entry name" value="Multiheme_Cytochr_ET"/>
</dbReference>